<dbReference type="Proteomes" id="UP000236536">
    <property type="component" value="Chromosome"/>
</dbReference>
<dbReference type="InterPro" id="IPR020846">
    <property type="entry name" value="MFS_dom"/>
</dbReference>
<evidence type="ECO:0000256" key="4">
    <source>
        <dbReference type="SAM" id="Phobius"/>
    </source>
</evidence>
<feature type="transmembrane region" description="Helical" evidence="4">
    <location>
        <begin position="284"/>
        <end position="302"/>
    </location>
</feature>
<feature type="transmembrane region" description="Helical" evidence="4">
    <location>
        <begin position="52"/>
        <end position="69"/>
    </location>
</feature>
<name>A0ABM6RGX3_9RHOB</name>
<protein>
    <submittedName>
        <fullName evidence="6">MFS-type transporter</fullName>
    </submittedName>
</protein>
<dbReference type="SUPFAM" id="SSF103473">
    <property type="entry name" value="MFS general substrate transporter"/>
    <property type="match status" value="1"/>
</dbReference>
<feature type="domain" description="Major facilitator superfamily (MFS) profile" evidence="5">
    <location>
        <begin position="1"/>
        <end position="402"/>
    </location>
</feature>
<feature type="transmembrane region" description="Helical" evidence="4">
    <location>
        <begin position="253"/>
        <end position="272"/>
    </location>
</feature>
<dbReference type="PROSITE" id="PS50850">
    <property type="entry name" value="MFS"/>
    <property type="match status" value="1"/>
</dbReference>
<dbReference type="InterPro" id="IPR050327">
    <property type="entry name" value="Proton-linked_MCT"/>
</dbReference>
<dbReference type="InterPro" id="IPR011701">
    <property type="entry name" value="MFS"/>
</dbReference>
<dbReference type="Pfam" id="PF07690">
    <property type="entry name" value="MFS_1"/>
    <property type="match status" value="1"/>
</dbReference>
<feature type="transmembrane region" description="Helical" evidence="4">
    <location>
        <begin position="220"/>
        <end position="241"/>
    </location>
</feature>
<dbReference type="EMBL" id="CP010705">
    <property type="protein sequence ID" value="AUQ95480.1"/>
    <property type="molecule type" value="Genomic_DNA"/>
</dbReference>
<sequence length="406" mass="43034">MSTSAILDSRYSWTRLLITLAIATVANVGMWAVIVVMPAVEVEFGADRASASLPYTLTMIGFAVGNLVIGRLVDRFGITLALCAAALLSAISYGLAMLAPDMIWLSAAHLFLGLGTAAGFGPLIADISHWFQRRRGIAVALVASGNYLSGAIWPTALADMLAESGWRSVYATLAVVTLLVVVPLSLVLRRRIAFDAQGDSAAVSASNAARVGLTPRQLQWILGLAGIGCCVAMSMPQVHIVAYCVGLGYGPTVGAEMLSLMLLGGVVSRVISGLVADRFGGVRTLLVGSILQCIALFLYLPYDGMVSLYLVSAIFGLAQGGIVPSYALVVREYMPPEEAGTRVGFVMMMTILGMALGGWMSGWIYDVSGSYQLAFVNGIFWNGLNIAIMVLLLMRSRPARPRMQPA</sequence>
<feature type="transmembrane region" description="Helical" evidence="4">
    <location>
        <begin position="102"/>
        <end position="125"/>
    </location>
</feature>
<feature type="transmembrane region" description="Helical" evidence="4">
    <location>
        <begin position="342"/>
        <end position="365"/>
    </location>
</feature>
<proteinExistence type="predicted"/>
<dbReference type="InterPro" id="IPR036259">
    <property type="entry name" value="MFS_trans_sf"/>
</dbReference>
<reference evidence="6 7" key="2">
    <citation type="journal article" date="2017" name="Int. J. Syst. Evol. Microbiol.">
        <title>Adaptation of Surface-Associated Bacteria to the Open Ocean: A Genomically Distinct Subpopulation of Phaeobacter gallaeciensis Colonizes Pacific Mesozooplankton.</title>
        <authorList>
            <person name="Freese H.M."/>
            <person name="Methner A."/>
            <person name="Overmann J."/>
        </authorList>
    </citation>
    <scope>NUCLEOTIDE SEQUENCE [LARGE SCALE GENOMIC DNA]</scope>
    <source>
        <strain evidence="6 7">P66</strain>
    </source>
</reference>
<feature type="transmembrane region" description="Helical" evidence="4">
    <location>
        <begin position="76"/>
        <end position="96"/>
    </location>
</feature>
<evidence type="ECO:0000256" key="1">
    <source>
        <dbReference type="ARBA" id="ARBA00022692"/>
    </source>
</evidence>
<dbReference type="PANTHER" id="PTHR11360">
    <property type="entry name" value="MONOCARBOXYLATE TRANSPORTER"/>
    <property type="match status" value="1"/>
</dbReference>
<feature type="transmembrane region" description="Helical" evidence="4">
    <location>
        <begin position="168"/>
        <end position="188"/>
    </location>
</feature>
<keyword evidence="7" id="KW-1185">Reference proteome</keyword>
<evidence type="ECO:0000313" key="7">
    <source>
        <dbReference type="Proteomes" id="UP000236536"/>
    </source>
</evidence>
<evidence type="ECO:0000259" key="5">
    <source>
        <dbReference type="PROSITE" id="PS50850"/>
    </source>
</evidence>
<feature type="transmembrane region" description="Helical" evidence="4">
    <location>
        <begin position="371"/>
        <end position="394"/>
    </location>
</feature>
<reference evidence="6 7" key="1">
    <citation type="journal article" date="2017" name="Genome Biol. Evol.">
        <title>Trajectories and Drivers of Genome Evolution in Surface-Associated Marine Phaeobacter.</title>
        <authorList>
            <person name="Freese H.M."/>
            <person name="Sikorski J."/>
            <person name="Bunk B."/>
            <person name="Scheuner C."/>
            <person name="Meier-Kolthoff J.P."/>
            <person name="Sproer C."/>
            <person name="Gram L."/>
            <person name="Overmann J."/>
        </authorList>
    </citation>
    <scope>NUCLEOTIDE SEQUENCE [LARGE SCALE GENOMIC DNA]</scope>
    <source>
        <strain evidence="6 7">P66</strain>
    </source>
</reference>
<feature type="transmembrane region" description="Helical" evidence="4">
    <location>
        <begin position="137"/>
        <end position="156"/>
    </location>
</feature>
<feature type="transmembrane region" description="Helical" evidence="4">
    <location>
        <begin position="16"/>
        <end position="40"/>
    </location>
</feature>
<dbReference type="Gene3D" id="1.20.1250.20">
    <property type="entry name" value="MFS general substrate transporter like domains"/>
    <property type="match status" value="2"/>
</dbReference>
<dbReference type="PANTHER" id="PTHR11360:SF290">
    <property type="entry name" value="MONOCARBOXYLATE MFS PERMEASE"/>
    <property type="match status" value="1"/>
</dbReference>
<accession>A0ABM6RGX3</accession>
<feature type="transmembrane region" description="Helical" evidence="4">
    <location>
        <begin position="308"/>
        <end position="330"/>
    </location>
</feature>
<keyword evidence="2 4" id="KW-1133">Transmembrane helix</keyword>
<organism evidence="6 7">
    <name type="scientific">Phaeobacter inhibens</name>
    <dbReference type="NCBI Taxonomy" id="221822"/>
    <lineage>
        <taxon>Bacteria</taxon>
        <taxon>Pseudomonadati</taxon>
        <taxon>Pseudomonadota</taxon>
        <taxon>Alphaproteobacteria</taxon>
        <taxon>Rhodobacterales</taxon>
        <taxon>Roseobacteraceae</taxon>
        <taxon>Phaeobacter</taxon>
    </lineage>
</organism>
<gene>
    <name evidence="6" type="ORF">PhaeoP66_02723</name>
</gene>
<keyword evidence="1 4" id="KW-0812">Transmembrane</keyword>
<evidence type="ECO:0000313" key="6">
    <source>
        <dbReference type="EMBL" id="AUQ95480.1"/>
    </source>
</evidence>
<keyword evidence="3 4" id="KW-0472">Membrane</keyword>
<dbReference type="RefSeq" id="WP_102874734.1">
    <property type="nucleotide sequence ID" value="NZ_CP010599.1"/>
</dbReference>
<evidence type="ECO:0000256" key="2">
    <source>
        <dbReference type="ARBA" id="ARBA00022989"/>
    </source>
</evidence>
<evidence type="ECO:0000256" key="3">
    <source>
        <dbReference type="ARBA" id="ARBA00023136"/>
    </source>
</evidence>